<dbReference type="GO" id="GO:0097250">
    <property type="term" value="P:mitochondrial respirasome assembly"/>
    <property type="evidence" value="ECO:0007669"/>
    <property type="project" value="InterPro"/>
</dbReference>
<dbReference type="EMBL" id="VWRR01000012">
    <property type="protein sequence ID" value="KAF6001939.1"/>
    <property type="molecule type" value="Genomic_DNA"/>
</dbReference>
<evidence type="ECO:0000313" key="9">
    <source>
        <dbReference type="Proteomes" id="UP000530660"/>
    </source>
</evidence>
<keyword evidence="5 7" id="KW-1133">Transmembrane helix</keyword>
<evidence type="ECO:0000256" key="1">
    <source>
        <dbReference type="ARBA" id="ARBA00004477"/>
    </source>
</evidence>
<keyword evidence="3 7" id="KW-0812">Transmembrane</keyword>
<organism evidence="8 9">
    <name type="scientific">Cyanidiococcus yangmingshanensis</name>
    <dbReference type="NCBI Taxonomy" id="2690220"/>
    <lineage>
        <taxon>Eukaryota</taxon>
        <taxon>Rhodophyta</taxon>
        <taxon>Bangiophyceae</taxon>
        <taxon>Cyanidiales</taxon>
        <taxon>Cyanidiaceae</taxon>
        <taxon>Cyanidiococcus</taxon>
    </lineage>
</organism>
<keyword evidence="4" id="KW-0256">Endoplasmic reticulum</keyword>
<gene>
    <name evidence="8" type="ORF">F1559_001870</name>
</gene>
<comment type="subcellular location">
    <subcellularLocation>
        <location evidence="1">Endoplasmic reticulum membrane</location>
        <topology evidence="1">Multi-pass membrane protein</topology>
    </subcellularLocation>
</comment>
<dbReference type="GO" id="GO:0005789">
    <property type="term" value="C:endoplasmic reticulum membrane"/>
    <property type="evidence" value="ECO:0007669"/>
    <property type="project" value="UniProtKB-SubCell"/>
</dbReference>
<dbReference type="InterPro" id="IPR029008">
    <property type="entry name" value="EMC6-like"/>
</dbReference>
<comment type="similarity">
    <text evidence="2">Belongs to the EMC6 family.</text>
</comment>
<evidence type="ECO:0000256" key="7">
    <source>
        <dbReference type="SAM" id="Phobius"/>
    </source>
</evidence>
<evidence type="ECO:0000256" key="6">
    <source>
        <dbReference type="ARBA" id="ARBA00023136"/>
    </source>
</evidence>
<proteinExistence type="inferred from homology"/>
<protein>
    <submittedName>
        <fullName evidence="8">Uncharacterized protein</fullName>
    </submittedName>
</protein>
<dbReference type="Pfam" id="PF07019">
    <property type="entry name" value="EMC6"/>
    <property type="match status" value="1"/>
</dbReference>
<dbReference type="InterPro" id="IPR010742">
    <property type="entry name" value="RCAF1"/>
</dbReference>
<dbReference type="OrthoDB" id="10462440at2759"/>
<evidence type="ECO:0000256" key="3">
    <source>
        <dbReference type="ARBA" id="ARBA00022692"/>
    </source>
</evidence>
<accession>A0A7J7IGX2</accession>
<dbReference type="GO" id="GO:0005739">
    <property type="term" value="C:mitochondrion"/>
    <property type="evidence" value="ECO:0007669"/>
    <property type="project" value="GOC"/>
</dbReference>
<reference evidence="8 9" key="1">
    <citation type="journal article" date="2020" name="J. Phycol.">
        <title>Comparative genome analysis reveals Cyanidiococcus gen. nov., a new extremophilic red algal genus sister to Cyanidioschyzon (Cyanidioschyzonaceae, Rhodophyta).</title>
        <authorList>
            <person name="Liu S.-L."/>
            <person name="Chiang Y.-R."/>
            <person name="Yoon H.S."/>
            <person name="Fu H.-Y."/>
        </authorList>
    </citation>
    <scope>NUCLEOTIDE SEQUENCE [LARGE SCALE GENOMIC DNA]</scope>
    <source>
        <strain evidence="8 9">THAL066</strain>
    </source>
</reference>
<evidence type="ECO:0000256" key="5">
    <source>
        <dbReference type="ARBA" id="ARBA00022989"/>
    </source>
</evidence>
<sequence>MPENPASFKRALWRKAVARDSHWEKDELLTFVFYLRLLFALFSALIFGLIPLKGTGAILAYVMSTAILPTVVLRKYLRVRLESFGESMAWFCFTENLWPAFLLFVLIWTLVFTWRLTISKLLASIA</sequence>
<keyword evidence="9" id="KW-1185">Reference proteome</keyword>
<evidence type="ECO:0000256" key="2">
    <source>
        <dbReference type="ARBA" id="ARBA00009436"/>
    </source>
</evidence>
<dbReference type="Proteomes" id="UP000530660">
    <property type="component" value="Unassembled WGS sequence"/>
</dbReference>
<evidence type="ECO:0000313" key="8">
    <source>
        <dbReference type="EMBL" id="KAF6001939.1"/>
    </source>
</evidence>
<feature type="transmembrane region" description="Helical" evidence="7">
    <location>
        <begin position="97"/>
        <end position="118"/>
    </location>
</feature>
<dbReference type="AlphaFoldDB" id="A0A7J7IGX2"/>
<dbReference type="PANTHER" id="PTHR12906:SF0">
    <property type="entry name" value="GEL COMPLEX SUBUNIT OPTI"/>
    <property type="match status" value="1"/>
</dbReference>
<name>A0A7J7IGX2_9RHOD</name>
<comment type="caution">
    <text evidence="8">The sequence shown here is derived from an EMBL/GenBank/DDBJ whole genome shotgun (WGS) entry which is preliminary data.</text>
</comment>
<keyword evidence="6 7" id="KW-0472">Membrane</keyword>
<feature type="transmembrane region" description="Helical" evidence="7">
    <location>
        <begin position="57"/>
        <end position="77"/>
    </location>
</feature>
<evidence type="ECO:0000256" key="4">
    <source>
        <dbReference type="ARBA" id="ARBA00022824"/>
    </source>
</evidence>
<feature type="transmembrane region" description="Helical" evidence="7">
    <location>
        <begin position="31"/>
        <end position="50"/>
    </location>
</feature>
<dbReference type="PANTHER" id="PTHR12906">
    <property type="entry name" value="PROTEIN C20ORF24 RAB5-INTERACTING PROTEIN"/>
    <property type="match status" value="1"/>
</dbReference>